<reference evidence="1" key="1">
    <citation type="submission" date="2012-09" db="EMBL/GenBank/DDBJ databases">
        <authorList>
            <person name="Martin A.A."/>
        </authorList>
    </citation>
    <scope>NUCLEOTIDE SEQUENCE</scope>
</reference>
<keyword evidence="1" id="KW-1185">Reference proteome</keyword>
<reference evidence="2" key="2">
    <citation type="submission" date="2017-02" db="UniProtKB">
        <authorList>
            <consortium name="WormBaseParasite"/>
        </authorList>
    </citation>
    <scope>IDENTIFICATION</scope>
</reference>
<dbReference type="WBParaSite" id="ACAC_0000553501-mRNA-1">
    <property type="protein sequence ID" value="ACAC_0000553501-mRNA-1"/>
    <property type="gene ID" value="ACAC_0000553501"/>
</dbReference>
<dbReference type="Proteomes" id="UP000035642">
    <property type="component" value="Unassembled WGS sequence"/>
</dbReference>
<name>A0A0K0D640_ANGCA</name>
<evidence type="ECO:0000313" key="1">
    <source>
        <dbReference type="Proteomes" id="UP000035642"/>
    </source>
</evidence>
<evidence type="ECO:0000313" key="2">
    <source>
        <dbReference type="WBParaSite" id="ACAC_0000553501-mRNA-1"/>
    </source>
</evidence>
<proteinExistence type="predicted"/>
<organism evidence="1 2">
    <name type="scientific">Angiostrongylus cantonensis</name>
    <name type="common">Rat lungworm</name>
    <dbReference type="NCBI Taxonomy" id="6313"/>
    <lineage>
        <taxon>Eukaryota</taxon>
        <taxon>Metazoa</taxon>
        <taxon>Ecdysozoa</taxon>
        <taxon>Nematoda</taxon>
        <taxon>Chromadorea</taxon>
        <taxon>Rhabditida</taxon>
        <taxon>Rhabditina</taxon>
        <taxon>Rhabditomorpha</taxon>
        <taxon>Strongyloidea</taxon>
        <taxon>Metastrongylidae</taxon>
        <taxon>Angiostrongylus</taxon>
    </lineage>
</organism>
<dbReference type="AlphaFoldDB" id="A0A0K0D640"/>
<protein>
    <submittedName>
        <fullName evidence="2">Secreted protein</fullName>
    </submittedName>
</protein>
<sequence length="52" mass="5948">LKVSFRRKTQQIFLLATISTSLQNSAIRSVSSTAVETRIVSNRRRIVRIFVV</sequence>
<accession>A0A0K0D640</accession>